<proteinExistence type="predicted"/>
<dbReference type="PIRSF" id="PIRSF011443">
    <property type="entry name" value="YgjV"/>
    <property type="match status" value="1"/>
</dbReference>
<gene>
    <name evidence="2" type="ORF">FHR94_002609</name>
</gene>
<evidence type="ECO:0000313" key="3">
    <source>
        <dbReference type="Proteomes" id="UP000547614"/>
    </source>
</evidence>
<evidence type="ECO:0000313" key="2">
    <source>
        <dbReference type="EMBL" id="MBB3191350.1"/>
    </source>
</evidence>
<feature type="transmembrane region" description="Helical" evidence="1">
    <location>
        <begin position="146"/>
        <end position="164"/>
    </location>
</feature>
<name>A0A839VBK5_9GAMM</name>
<feature type="transmembrane region" description="Helical" evidence="1">
    <location>
        <begin position="101"/>
        <end position="117"/>
    </location>
</feature>
<evidence type="ECO:0000256" key="1">
    <source>
        <dbReference type="SAM" id="Phobius"/>
    </source>
</evidence>
<feature type="transmembrane region" description="Helical" evidence="1">
    <location>
        <begin position="77"/>
        <end position="95"/>
    </location>
</feature>
<dbReference type="AlphaFoldDB" id="A0A839VBK5"/>
<feature type="transmembrane region" description="Helical" evidence="1">
    <location>
        <begin position="44"/>
        <end position="65"/>
    </location>
</feature>
<sequence length="189" mass="20121">MLESYSAMAGQFFGLVSLLLCLLAFASRQDERLMVLLIGANVAFALQFLCFASWTAAALTVLVIVRIALARRYPGHPGVMVGVLAASGLAALLTWQGWADLPAVVAMVLGTVSMFLLRGIPMRIFLGLAALAWMLSHALVGAVGGTVAEALVVITNAITIWRLARARRRHAEVFEPMSPAESADSRTGP</sequence>
<protein>
    <recommendedName>
        <fullName evidence="4">Inner membrane protein</fullName>
    </recommendedName>
</protein>
<evidence type="ECO:0008006" key="4">
    <source>
        <dbReference type="Google" id="ProtNLM"/>
    </source>
</evidence>
<dbReference type="InterPro" id="IPR026267">
    <property type="entry name" value="YgjV"/>
</dbReference>
<dbReference type="InterPro" id="IPR019629">
    <property type="entry name" value="Uncharacterised_HI1736/YgjV"/>
</dbReference>
<dbReference type="Proteomes" id="UP000547614">
    <property type="component" value="Unassembled WGS sequence"/>
</dbReference>
<dbReference type="EMBL" id="JACHXP010000013">
    <property type="protein sequence ID" value="MBB3191350.1"/>
    <property type="molecule type" value="Genomic_DNA"/>
</dbReference>
<reference evidence="2 3" key="1">
    <citation type="submission" date="2020-08" db="EMBL/GenBank/DDBJ databases">
        <title>Genomic Encyclopedia of Type Strains, Phase III (KMG-III): the genomes of soil and plant-associated and newly described type strains.</title>
        <authorList>
            <person name="Whitman W."/>
        </authorList>
    </citation>
    <scope>NUCLEOTIDE SEQUENCE [LARGE SCALE GENOMIC DNA]</scope>
    <source>
        <strain evidence="2 3">CECT 7282</strain>
    </source>
</reference>
<keyword evidence="1" id="KW-0472">Membrane</keyword>
<accession>A0A839VBK5</accession>
<keyword evidence="1" id="KW-0812">Transmembrane</keyword>
<keyword evidence="1" id="KW-1133">Transmembrane helix</keyword>
<dbReference type="Pfam" id="PF10688">
    <property type="entry name" value="Imp-YgjV"/>
    <property type="match status" value="1"/>
</dbReference>
<dbReference type="RefSeq" id="WP_183326137.1">
    <property type="nucleotide sequence ID" value="NZ_JACHXP010000013.1"/>
</dbReference>
<organism evidence="2 3">
    <name type="scientific">Halomonas cerina</name>
    <dbReference type="NCBI Taxonomy" id="447424"/>
    <lineage>
        <taxon>Bacteria</taxon>
        <taxon>Pseudomonadati</taxon>
        <taxon>Pseudomonadota</taxon>
        <taxon>Gammaproteobacteria</taxon>
        <taxon>Oceanospirillales</taxon>
        <taxon>Halomonadaceae</taxon>
        <taxon>Halomonas</taxon>
    </lineage>
</organism>
<comment type="caution">
    <text evidence="2">The sequence shown here is derived from an EMBL/GenBank/DDBJ whole genome shotgun (WGS) entry which is preliminary data.</text>
</comment>
<keyword evidence="3" id="KW-1185">Reference proteome</keyword>